<gene>
    <name evidence="1" type="primary">rus</name>
    <name evidence="1" type="ORF">ME791_07540</name>
</gene>
<evidence type="ECO:0000313" key="2">
    <source>
        <dbReference type="Proteomes" id="UP001054884"/>
    </source>
</evidence>
<evidence type="ECO:0000313" key="1">
    <source>
        <dbReference type="EMBL" id="GHN33602.1"/>
    </source>
</evidence>
<dbReference type="Gene3D" id="3.30.1330.70">
    <property type="entry name" value="Holliday junction resolvase RusA"/>
    <property type="match status" value="1"/>
</dbReference>
<reference evidence="1 2" key="1">
    <citation type="journal article" date="2022" name="J. Dairy Sci.">
        <title>Genetic diversity of Lactobacillus delbrueckii isolated from raw milk in Hokkaido, Japan.</title>
        <authorList>
            <person name="Tsuchihashi H."/>
            <person name="Ichikawa A."/>
            <person name="Takeda M."/>
            <person name="Koizumi A."/>
            <person name="Mizoguchi C."/>
            <person name="Ishida T."/>
            <person name="Kimura K."/>
        </authorList>
    </citation>
    <scope>NUCLEOTIDE SEQUENCE [LARGE SCALE GENOMIC DNA]</scope>
    <source>
        <strain evidence="1 2">ME-791</strain>
    </source>
</reference>
<dbReference type="SUPFAM" id="SSF103084">
    <property type="entry name" value="Holliday junction resolvase RusA"/>
    <property type="match status" value="1"/>
</dbReference>
<dbReference type="EMBL" id="BNHY01000011">
    <property type="protein sequence ID" value="GHN33602.1"/>
    <property type="molecule type" value="Genomic_DNA"/>
</dbReference>
<sequence>MEIEFTIAGDPVGQGRPRFARRRGYVQTYDPPKSREYKARIAQSFQRAYMGDPLANPIRLTIKAFFAVPRSYSKSRTRACLEGLEKPAKKPDFDNIAKGVCDALNGLAYQDDKQIVQASVYKAYGPEAKVVVSIEEIEQ</sequence>
<protein>
    <submittedName>
        <fullName evidence="1">Holliday junction resolvase</fullName>
    </submittedName>
</protein>
<dbReference type="AlphaFoldDB" id="A0ABD0AEY8"/>
<comment type="caution">
    <text evidence="1">The sequence shown here is derived from an EMBL/GenBank/DDBJ whole genome shotgun (WGS) entry which is preliminary data.</text>
</comment>
<organism evidence="1 2">
    <name type="scientific">Lactobacillus delbrueckii</name>
    <dbReference type="NCBI Taxonomy" id="1584"/>
    <lineage>
        <taxon>Bacteria</taxon>
        <taxon>Bacillati</taxon>
        <taxon>Bacillota</taxon>
        <taxon>Bacilli</taxon>
        <taxon>Lactobacillales</taxon>
        <taxon>Lactobacillaceae</taxon>
        <taxon>Lactobacillus</taxon>
    </lineage>
</organism>
<name>A0ABD0AEY8_9LACO</name>
<accession>A0ABD0AEY8</accession>
<dbReference type="Proteomes" id="UP001054884">
    <property type="component" value="Unassembled WGS sequence"/>
</dbReference>
<dbReference type="Pfam" id="PF05866">
    <property type="entry name" value="RusA"/>
    <property type="match status" value="1"/>
</dbReference>
<dbReference type="InterPro" id="IPR036614">
    <property type="entry name" value="RusA-like_sf"/>
</dbReference>
<proteinExistence type="predicted"/>
<dbReference type="InterPro" id="IPR008822">
    <property type="entry name" value="Endonuclease_RusA-like"/>
</dbReference>
<dbReference type="RefSeq" id="WP_231523215.1">
    <property type="nucleotide sequence ID" value="NZ_BNHQ01000015.1"/>
</dbReference>